<dbReference type="GO" id="GO:0003743">
    <property type="term" value="F:translation initiation factor activity"/>
    <property type="evidence" value="ECO:0007669"/>
    <property type="project" value="UniProtKB-UniRule"/>
</dbReference>
<dbReference type="GO" id="GO:0033290">
    <property type="term" value="C:eukaryotic 48S preinitiation complex"/>
    <property type="evidence" value="ECO:0007669"/>
    <property type="project" value="UniProtKB-UniRule"/>
</dbReference>
<accession>A0A7M7KLS0</accession>
<dbReference type="PANTHER" id="PTHR21681:SF0">
    <property type="entry name" value="EUKARYOTIC TRANSLATION INITIATION FACTOR 3 SUBUNIT J"/>
    <property type="match status" value="1"/>
</dbReference>
<feature type="compositionally biased region" description="Basic and acidic residues" evidence="5">
    <location>
        <begin position="84"/>
        <end position="120"/>
    </location>
</feature>
<evidence type="ECO:0000256" key="1">
    <source>
        <dbReference type="ARBA" id="ARBA00022490"/>
    </source>
</evidence>
<dbReference type="RefSeq" id="XP_022662818.1">
    <property type="nucleotide sequence ID" value="XM_022807083.1"/>
</dbReference>
<dbReference type="FunCoup" id="A0A7M7KLS0">
    <property type="interactions" value="1494"/>
</dbReference>
<dbReference type="HAMAP" id="MF_03009">
    <property type="entry name" value="eIF3j"/>
    <property type="match status" value="1"/>
</dbReference>
<dbReference type="InterPro" id="IPR023194">
    <property type="entry name" value="eIF3-like_dom_sf"/>
</dbReference>
<comment type="subcellular location">
    <subcellularLocation>
        <location evidence="4">Cytoplasm</location>
    </subcellularLocation>
</comment>
<evidence type="ECO:0000256" key="5">
    <source>
        <dbReference type="SAM" id="MobiDB-lite"/>
    </source>
</evidence>
<dbReference type="PANTHER" id="PTHR21681">
    <property type="entry name" value="EUKARYOTIC TRANSLATION INITIATION FACTOR 3 SUBUNIT J"/>
    <property type="match status" value="1"/>
</dbReference>
<comment type="similarity">
    <text evidence="4">Belongs to the eIF-3 subunit J family.</text>
</comment>
<name>A0A7M7KLS0_VARDE</name>
<dbReference type="AlphaFoldDB" id="A0A7M7KLS0"/>
<keyword evidence="1 4" id="KW-0963">Cytoplasm</keyword>
<dbReference type="Proteomes" id="UP000594260">
    <property type="component" value="Unplaced"/>
</dbReference>
<feature type="compositionally biased region" description="Acidic residues" evidence="5">
    <location>
        <begin position="43"/>
        <end position="61"/>
    </location>
</feature>
<dbReference type="KEGG" id="vde:111250990"/>
<keyword evidence="7" id="KW-1185">Reference proteome</keyword>
<comment type="subunit">
    <text evidence="4">Component of the eukaryotic translation initiation factor 3 (eIF-3) complex.</text>
</comment>
<feature type="region of interest" description="Disordered" evidence="5">
    <location>
        <begin position="39"/>
        <end position="120"/>
    </location>
</feature>
<dbReference type="InterPro" id="IPR013906">
    <property type="entry name" value="eIF3j"/>
</dbReference>
<reference evidence="6" key="1">
    <citation type="submission" date="2021-01" db="UniProtKB">
        <authorList>
            <consortium name="EnsemblMetazoa"/>
        </authorList>
    </citation>
    <scope>IDENTIFICATION</scope>
</reference>
<dbReference type="OrthoDB" id="20381at2759"/>
<keyword evidence="2 4" id="KW-0396">Initiation factor</keyword>
<proteinExistence type="inferred from homology"/>
<comment type="function">
    <text evidence="4">Component of the eukaryotic translation initiation factor 3 (eIF-3) complex, which is involved in protein synthesis of a specialized repertoire of mRNAs and, together with other initiation factors, stimulates binding of mRNA and methionyl-tRNAi to the 40S ribosome. The eIF-3 complex specifically targets and initiates translation of a subset of mRNAs involved in cell proliferation.</text>
</comment>
<dbReference type="GO" id="GO:0001732">
    <property type="term" value="P:formation of cytoplasmic translation initiation complex"/>
    <property type="evidence" value="ECO:0007669"/>
    <property type="project" value="UniProtKB-UniRule"/>
</dbReference>
<evidence type="ECO:0000256" key="4">
    <source>
        <dbReference type="HAMAP-Rule" id="MF_03009"/>
    </source>
</evidence>
<dbReference type="GO" id="GO:0005852">
    <property type="term" value="C:eukaryotic translation initiation factor 3 complex"/>
    <property type="evidence" value="ECO:0007669"/>
    <property type="project" value="UniProtKB-UniRule"/>
</dbReference>
<dbReference type="EnsemblMetazoa" id="XM_022807083">
    <property type="protein sequence ID" value="XP_022662818"/>
    <property type="gene ID" value="LOC111250990"/>
</dbReference>
<evidence type="ECO:0000256" key="3">
    <source>
        <dbReference type="ARBA" id="ARBA00022917"/>
    </source>
</evidence>
<evidence type="ECO:0000256" key="2">
    <source>
        <dbReference type="ARBA" id="ARBA00022540"/>
    </source>
</evidence>
<dbReference type="Pfam" id="PF08597">
    <property type="entry name" value="eIF3_subunit"/>
    <property type="match status" value="1"/>
</dbReference>
<dbReference type="InParanoid" id="A0A7M7KLS0"/>
<dbReference type="Gene3D" id="1.10.246.60">
    <property type="entry name" value="Eukaryotic translation initiation factor 3 like domains"/>
    <property type="match status" value="1"/>
</dbReference>
<evidence type="ECO:0000313" key="7">
    <source>
        <dbReference type="Proteomes" id="UP000594260"/>
    </source>
</evidence>
<sequence length="249" mass="28615">MTSCTNKESVVQAGGYCRFEQNKPYAICDSKDFKPPVLMDRWEGEDEDDVKDNWDDEDEEVEKLQIGVPAPQPRKRKTFQQIVAEKEEKQRREAEERRRRKAEEEKNAGPEEQNAEKLRRQKLQEEADLRAAMETFGISTQGTIDSITPVEREDYENLRKLLVAKLTPNEKSPLYIPFLDDLLRDLTANLEADDIKKLSSSLNTLANEKIKMAKGTKGKKKKGASLKMERGELDAYTGGDDICEYDDFM</sequence>
<evidence type="ECO:0000313" key="6">
    <source>
        <dbReference type="EnsemblMetazoa" id="XP_022662818"/>
    </source>
</evidence>
<protein>
    <recommendedName>
        <fullName evidence="4">Eukaryotic translation initiation factor 3 subunit J</fullName>
        <shortName evidence="4">eIF3j</shortName>
    </recommendedName>
</protein>
<organism evidence="6 7">
    <name type="scientific">Varroa destructor</name>
    <name type="common">Honeybee mite</name>
    <dbReference type="NCBI Taxonomy" id="109461"/>
    <lineage>
        <taxon>Eukaryota</taxon>
        <taxon>Metazoa</taxon>
        <taxon>Ecdysozoa</taxon>
        <taxon>Arthropoda</taxon>
        <taxon>Chelicerata</taxon>
        <taxon>Arachnida</taxon>
        <taxon>Acari</taxon>
        <taxon>Parasitiformes</taxon>
        <taxon>Mesostigmata</taxon>
        <taxon>Gamasina</taxon>
        <taxon>Dermanyssoidea</taxon>
        <taxon>Varroidae</taxon>
        <taxon>Varroa</taxon>
    </lineage>
</organism>
<dbReference type="GO" id="GO:0016282">
    <property type="term" value="C:eukaryotic 43S preinitiation complex"/>
    <property type="evidence" value="ECO:0007669"/>
    <property type="project" value="UniProtKB-UniRule"/>
</dbReference>
<dbReference type="GeneID" id="111250990"/>
<keyword evidence="3 4" id="KW-0648">Protein biosynthesis</keyword>